<keyword evidence="7" id="KW-0067">ATP-binding</keyword>
<evidence type="ECO:0000256" key="7">
    <source>
        <dbReference type="ARBA" id="ARBA00022840"/>
    </source>
</evidence>
<accession>A0A182SIE0</accession>
<dbReference type="EC" id="2.7.11.1" evidence="2"/>
<dbReference type="PROSITE" id="PS51190">
    <property type="entry name" value="FATC"/>
    <property type="match status" value="1"/>
</dbReference>
<evidence type="ECO:0000256" key="4">
    <source>
        <dbReference type="ARBA" id="ARBA00022741"/>
    </source>
</evidence>
<evidence type="ECO:0000259" key="9">
    <source>
        <dbReference type="PROSITE" id="PS50290"/>
    </source>
</evidence>
<evidence type="ECO:0000256" key="3">
    <source>
        <dbReference type="ARBA" id="ARBA00022679"/>
    </source>
</evidence>
<evidence type="ECO:0000259" key="10">
    <source>
        <dbReference type="PROSITE" id="PS51190"/>
    </source>
</evidence>
<dbReference type="Gene3D" id="1.10.1070.11">
    <property type="entry name" value="Phosphatidylinositol 3-/4-kinase, catalytic domain"/>
    <property type="match status" value="1"/>
</dbReference>
<dbReference type="GO" id="GO:0006974">
    <property type="term" value="P:DNA damage response"/>
    <property type="evidence" value="ECO:0007669"/>
    <property type="project" value="UniProtKB-KW"/>
</dbReference>
<dbReference type="Pfam" id="PF02260">
    <property type="entry name" value="FATC"/>
    <property type="match status" value="1"/>
</dbReference>
<keyword evidence="4" id="KW-0547">Nucleotide-binding</keyword>
<comment type="subcellular location">
    <subcellularLocation>
        <location evidence="1">Nucleus</location>
    </subcellularLocation>
</comment>
<keyword evidence="8" id="KW-0539">Nucleus</keyword>
<reference evidence="11" key="2">
    <citation type="submission" date="2020-05" db="UniProtKB">
        <authorList>
            <consortium name="EnsemblMetazoa"/>
        </authorList>
    </citation>
    <scope>IDENTIFICATION</scope>
    <source>
        <strain evidence="11">maculatus3</strain>
    </source>
</reference>
<keyword evidence="12" id="KW-1185">Reference proteome</keyword>
<protein>
    <recommendedName>
        <fullName evidence="2">non-specific serine/threonine protein kinase</fullName>
        <ecNumber evidence="2">2.7.11.1</ecNumber>
    </recommendedName>
</protein>
<name>A0A182SIE0_9DIPT</name>
<evidence type="ECO:0000256" key="1">
    <source>
        <dbReference type="ARBA" id="ARBA00004123"/>
    </source>
</evidence>
<dbReference type="PANTHER" id="PTHR37079:SF4">
    <property type="entry name" value="SERINE_THREONINE-PROTEIN KINASE ATM"/>
    <property type="match status" value="1"/>
</dbReference>
<sequence>MTVDKKLQNYADISNKIRPVFRHYFLEQYLKPGVWFERQQNYIKSVAASSMIGYVLGIGDRHVQNILIDKHTGEVIHIDFGIAFEMGKNLPTPETVPFRLTRDIVDGMGISGVEGVFRKSCEKTLEVLRNNQTVILAILEVLLYDPLYSWNVLSNKKANRRQQQAYLSGGSGDESEAEEGLGVPIRRDINVTAERTLMQVEEKLLGQEDNKYISVEGQVQMLIFNATSKRNLCQVFAGWQPYL</sequence>
<dbReference type="FunFam" id="1.10.1070.11:FF:000075">
    <property type="entry name" value="Non-specific serine/threonine protein kinase"/>
    <property type="match status" value="1"/>
</dbReference>
<feature type="domain" description="FATC" evidence="10">
    <location>
        <begin position="211"/>
        <end position="243"/>
    </location>
</feature>
<dbReference type="SMART" id="SM01343">
    <property type="entry name" value="FATC"/>
    <property type="match status" value="1"/>
</dbReference>
<dbReference type="VEuPathDB" id="VectorBase:AMAM007409"/>
<dbReference type="InterPro" id="IPR036940">
    <property type="entry name" value="PI3/4_kinase_cat_sf"/>
</dbReference>
<dbReference type="EnsemblMetazoa" id="AMAM007409-RA">
    <property type="protein sequence ID" value="AMAM007409-PA"/>
    <property type="gene ID" value="AMAM007409"/>
</dbReference>
<keyword evidence="6" id="KW-0418">Kinase</keyword>
<dbReference type="PROSITE" id="PS00916">
    <property type="entry name" value="PI3_4_KINASE_2"/>
    <property type="match status" value="1"/>
</dbReference>
<evidence type="ECO:0000313" key="11">
    <source>
        <dbReference type="EnsemblMetazoa" id="AMAM007409-PA"/>
    </source>
</evidence>
<dbReference type="InterPro" id="IPR018936">
    <property type="entry name" value="PI3/4_kinase_CS"/>
</dbReference>
<evidence type="ECO:0000313" key="12">
    <source>
        <dbReference type="Proteomes" id="UP000075901"/>
    </source>
</evidence>
<dbReference type="Proteomes" id="UP000075901">
    <property type="component" value="Unassembled WGS sequence"/>
</dbReference>
<evidence type="ECO:0000256" key="5">
    <source>
        <dbReference type="ARBA" id="ARBA00022763"/>
    </source>
</evidence>
<dbReference type="InterPro" id="IPR000403">
    <property type="entry name" value="PI3/4_kinase_cat_dom"/>
</dbReference>
<evidence type="ECO:0000256" key="8">
    <source>
        <dbReference type="ARBA" id="ARBA00023242"/>
    </source>
</evidence>
<keyword evidence="3" id="KW-0808">Transferase</keyword>
<organism evidence="11 12">
    <name type="scientific">Anopheles maculatus</name>
    <dbReference type="NCBI Taxonomy" id="74869"/>
    <lineage>
        <taxon>Eukaryota</taxon>
        <taxon>Metazoa</taxon>
        <taxon>Ecdysozoa</taxon>
        <taxon>Arthropoda</taxon>
        <taxon>Hexapoda</taxon>
        <taxon>Insecta</taxon>
        <taxon>Pterygota</taxon>
        <taxon>Neoptera</taxon>
        <taxon>Endopterygota</taxon>
        <taxon>Diptera</taxon>
        <taxon>Nematocera</taxon>
        <taxon>Culicoidea</taxon>
        <taxon>Culicidae</taxon>
        <taxon>Anophelinae</taxon>
        <taxon>Anopheles</taxon>
        <taxon>Anopheles maculatus group</taxon>
    </lineage>
</organism>
<reference evidence="12" key="1">
    <citation type="submission" date="2013-09" db="EMBL/GenBank/DDBJ databases">
        <title>The Genome Sequence of Anopheles maculatus species B.</title>
        <authorList>
            <consortium name="The Broad Institute Genomics Platform"/>
            <person name="Neafsey D.E."/>
            <person name="Besansky N."/>
            <person name="Howell P."/>
            <person name="Walton C."/>
            <person name="Young S.K."/>
            <person name="Zeng Q."/>
            <person name="Gargeya S."/>
            <person name="Fitzgerald M."/>
            <person name="Haas B."/>
            <person name="Abouelleil A."/>
            <person name="Allen A.W."/>
            <person name="Alvarado L."/>
            <person name="Arachchi H.M."/>
            <person name="Berlin A.M."/>
            <person name="Chapman S.B."/>
            <person name="Gainer-Dewar J."/>
            <person name="Goldberg J."/>
            <person name="Griggs A."/>
            <person name="Gujja S."/>
            <person name="Hansen M."/>
            <person name="Howarth C."/>
            <person name="Imamovic A."/>
            <person name="Ireland A."/>
            <person name="Larimer J."/>
            <person name="McCowan C."/>
            <person name="Murphy C."/>
            <person name="Pearson M."/>
            <person name="Poon T.W."/>
            <person name="Priest M."/>
            <person name="Roberts A."/>
            <person name="Saif S."/>
            <person name="Shea T."/>
            <person name="Sisk P."/>
            <person name="Sykes S."/>
            <person name="Wortman J."/>
            <person name="Nusbaum C."/>
            <person name="Birren B."/>
        </authorList>
    </citation>
    <scope>NUCLEOTIDE SEQUENCE [LARGE SCALE GENOMIC DNA]</scope>
    <source>
        <strain evidence="12">maculatus3</strain>
    </source>
</reference>
<proteinExistence type="predicted"/>
<dbReference type="Pfam" id="PF00454">
    <property type="entry name" value="PI3_PI4_kinase"/>
    <property type="match status" value="1"/>
</dbReference>
<evidence type="ECO:0000256" key="6">
    <source>
        <dbReference type="ARBA" id="ARBA00022777"/>
    </source>
</evidence>
<dbReference type="SMART" id="SM00146">
    <property type="entry name" value="PI3Kc"/>
    <property type="match status" value="1"/>
</dbReference>
<evidence type="ECO:0000256" key="2">
    <source>
        <dbReference type="ARBA" id="ARBA00012513"/>
    </source>
</evidence>
<keyword evidence="5" id="KW-0227">DNA damage</keyword>
<dbReference type="GO" id="GO:0005634">
    <property type="term" value="C:nucleus"/>
    <property type="evidence" value="ECO:0007669"/>
    <property type="project" value="UniProtKB-SubCell"/>
</dbReference>
<dbReference type="PROSITE" id="PS50290">
    <property type="entry name" value="PI3_4_KINASE_3"/>
    <property type="match status" value="1"/>
</dbReference>
<dbReference type="InterPro" id="IPR011009">
    <property type="entry name" value="Kinase-like_dom_sf"/>
</dbReference>
<dbReference type="GO" id="GO:0005524">
    <property type="term" value="F:ATP binding"/>
    <property type="evidence" value="ECO:0007669"/>
    <property type="project" value="UniProtKB-KW"/>
</dbReference>
<dbReference type="GO" id="GO:0004674">
    <property type="term" value="F:protein serine/threonine kinase activity"/>
    <property type="evidence" value="ECO:0007669"/>
    <property type="project" value="UniProtKB-EC"/>
</dbReference>
<dbReference type="SUPFAM" id="SSF56112">
    <property type="entry name" value="Protein kinase-like (PK-like)"/>
    <property type="match status" value="1"/>
</dbReference>
<dbReference type="InterPro" id="IPR003152">
    <property type="entry name" value="FATC_dom"/>
</dbReference>
<dbReference type="InterPro" id="IPR038980">
    <property type="entry name" value="ATM_plant"/>
</dbReference>
<dbReference type="AlphaFoldDB" id="A0A182SIE0"/>
<dbReference type="PANTHER" id="PTHR37079">
    <property type="entry name" value="SERINE/THREONINE-PROTEIN KINASE ATM"/>
    <property type="match status" value="1"/>
</dbReference>
<feature type="domain" description="PI3K/PI4K catalytic" evidence="9">
    <location>
        <begin position="1"/>
        <end position="192"/>
    </location>
</feature>